<dbReference type="Proteomes" id="UP000054935">
    <property type="component" value="Unassembled WGS sequence"/>
</dbReference>
<organism evidence="1 2">
    <name type="scientific">Tropicibacter naphthalenivorans</name>
    <dbReference type="NCBI Taxonomy" id="441103"/>
    <lineage>
        <taxon>Bacteria</taxon>
        <taxon>Pseudomonadati</taxon>
        <taxon>Pseudomonadota</taxon>
        <taxon>Alphaproteobacteria</taxon>
        <taxon>Rhodobacterales</taxon>
        <taxon>Roseobacteraceae</taxon>
        <taxon>Tropicibacter</taxon>
    </lineage>
</organism>
<evidence type="ECO:0000313" key="2">
    <source>
        <dbReference type="Proteomes" id="UP000054935"/>
    </source>
</evidence>
<gene>
    <name evidence="1" type="ORF">TRN7648_00881</name>
</gene>
<protein>
    <submittedName>
        <fullName evidence="1">Uncharacterized protein</fullName>
    </submittedName>
</protein>
<evidence type="ECO:0000313" key="1">
    <source>
        <dbReference type="EMBL" id="CUH76331.1"/>
    </source>
</evidence>
<dbReference type="AlphaFoldDB" id="A0A0P1G3E5"/>
<keyword evidence="2" id="KW-1185">Reference proteome</keyword>
<dbReference type="EMBL" id="CYSE01000002">
    <property type="protein sequence ID" value="CUH76331.1"/>
    <property type="molecule type" value="Genomic_DNA"/>
</dbReference>
<reference evidence="1 2" key="1">
    <citation type="submission" date="2015-09" db="EMBL/GenBank/DDBJ databases">
        <authorList>
            <consortium name="Swine Surveillance"/>
        </authorList>
    </citation>
    <scope>NUCLEOTIDE SEQUENCE [LARGE SCALE GENOMIC DNA]</scope>
    <source>
        <strain evidence="1 2">CECT 7648</strain>
    </source>
</reference>
<proteinExistence type="predicted"/>
<dbReference type="STRING" id="441103.TRN7648_00881"/>
<sequence length="58" mass="6192">MVTVPGDDADARALASRAGDKGYHVSNRTIAAFNPFEMQYSIRFSGEGLNGFAAAHMT</sequence>
<accession>A0A0P1G3E5</accession>
<name>A0A0P1G3E5_9RHOB</name>